<keyword evidence="3" id="KW-0808">Transferase</keyword>
<dbReference type="SUPFAM" id="SSF55874">
    <property type="entry name" value="ATPase domain of HSP90 chaperone/DNA topoisomerase II/histidine kinase"/>
    <property type="match status" value="1"/>
</dbReference>
<dbReference type="RefSeq" id="WP_167185413.1">
    <property type="nucleotide sequence ID" value="NZ_JAASQL010000001.1"/>
</dbReference>
<proteinExistence type="predicted"/>
<keyword evidence="1" id="KW-0812">Transmembrane</keyword>
<dbReference type="GO" id="GO:0016301">
    <property type="term" value="F:kinase activity"/>
    <property type="evidence" value="ECO:0007669"/>
    <property type="project" value="UniProtKB-KW"/>
</dbReference>
<keyword evidence="4" id="KW-1185">Reference proteome</keyword>
<feature type="transmembrane region" description="Helical" evidence="1">
    <location>
        <begin position="40"/>
        <end position="63"/>
    </location>
</feature>
<dbReference type="Gene3D" id="3.30.565.10">
    <property type="entry name" value="Histidine kinase-like ATPase, C-terminal domain"/>
    <property type="match status" value="1"/>
</dbReference>
<organism evidence="3 4">
    <name type="scientific">Wenyingzhuangia heitensis</name>
    <dbReference type="NCBI Taxonomy" id="1487859"/>
    <lineage>
        <taxon>Bacteria</taxon>
        <taxon>Pseudomonadati</taxon>
        <taxon>Bacteroidota</taxon>
        <taxon>Flavobacteriia</taxon>
        <taxon>Flavobacteriales</taxon>
        <taxon>Flavobacteriaceae</taxon>
        <taxon>Wenyingzhuangia</taxon>
    </lineage>
</organism>
<sequence>MSLYKSNVPSYFFLALCLLTYAWSDLWMLEQITVNQYIRAVVLLKDPVVTSLFIAGFYLFYYFKKLNQKSEEQLEIAYQKLEKTQKGELAHLQLKSLKAQMNPHFMFNAMNSIQSMVLKGDKHNAYQYLSKFSEMVRDNLNMSEKSFVSFDEENSLLKKYLELEKLRFRNDFSYKITGGNLVDDLKIPSMIIQPFVENAIKHGLLHKVNGQKQLHIEFKQKEVFECIITDNGVGVQKCKEINIQNKIEHTSFSTNAIKERLALLKDYYKTDIGFEYIAVAKGTQVVVKIPYTLK</sequence>
<dbReference type="PANTHER" id="PTHR34220:SF7">
    <property type="entry name" value="SENSOR HISTIDINE KINASE YPDA"/>
    <property type="match status" value="1"/>
</dbReference>
<gene>
    <name evidence="3" type="ORF">FHR24_001216</name>
</gene>
<dbReference type="EMBL" id="JAASQL010000001">
    <property type="protein sequence ID" value="NIJ44777.1"/>
    <property type="molecule type" value="Genomic_DNA"/>
</dbReference>
<comment type="caution">
    <text evidence="3">The sequence shown here is derived from an EMBL/GenBank/DDBJ whole genome shotgun (WGS) entry which is preliminary data.</text>
</comment>
<dbReference type="Pfam" id="PF06580">
    <property type="entry name" value="His_kinase"/>
    <property type="match status" value="1"/>
</dbReference>
<protein>
    <submittedName>
        <fullName evidence="3">Sensor histidine kinase YesM</fullName>
    </submittedName>
</protein>
<dbReference type="InterPro" id="IPR010559">
    <property type="entry name" value="Sig_transdc_His_kin_internal"/>
</dbReference>
<accession>A0ABX0UCJ8</accession>
<feature type="domain" description="Signal transduction histidine kinase internal region" evidence="2">
    <location>
        <begin position="93"/>
        <end position="171"/>
    </location>
</feature>
<dbReference type="InterPro" id="IPR050640">
    <property type="entry name" value="Bact_2-comp_sensor_kinase"/>
</dbReference>
<evidence type="ECO:0000313" key="3">
    <source>
        <dbReference type="EMBL" id="NIJ44777.1"/>
    </source>
</evidence>
<keyword evidence="1" id="KW-0472">Membrane</keyword>
<evidence type="ECO:0000256" key="1">
    <source>
        <dbReference type="SAM" id="Phobius"/>
    </source>
</evidence>
<evidence type="ECO:0000313" key="4">
    <source>
        <dbReference type="Proteomes" id="UP000745859"/>
    </source>
</evidence>
<dbReference type="Proteomes" id="UP000745859">
    <property type="component" value="Unassembled WGS sequence"/>
</dbReference>
<evidence type="ECO:0000259" key="2">
    <source>
        <dbReference type="Pfam" id="PF06580"/>
    </source>
</evidence>
<keyword evidence="3" id="KW-0418">Kinase</keyword>
<keyword evidence="1" id="KW-1133">Transmembrane helix</keyword>
<dbReference type="PANTHER" id="PTHR34220">
    <property type="entry name" value="SENSOR HISTIDINE KINASE YPDA"/>
    <property type="match status" value="1"/>
</dbReference>
<dbReference type="InterPro" id="IPR036890">
    <property type="entry name" value="HATPase_C_sf"/>
</dbReference>
<reference evidence="3 4" key="1">
    <citation type="submission" date="2020-03" db="EMBL/GenBank/DDBJ databases">
        <title>Genomic Encyclopedia of Type Strains, Phase IV (KMG-IV): sequencing the most valuable type-strain genomes for metagenomic binning, comparative biology and taxonomic classification.</title>
        <authorList>
            <person name="Goeker M."/>
        </authorList>
    </citation>
    <scope>NUCLEOTIDE SEQUENCE [LARGE SCALE GENOMIC DNA]</scope>
    <source>
        <strain evidence="3 4">DSM 101599</strain>
    </source>
</reference>
<name>A0ABX0UCJ8_9FLAO</name>